<evidence type="ECO:0000256" key="1">
    <source>
        <dbReference type="SAM" id="Phobius"/>
    </source>
</evidence>
<proteinExistence type="predicted"/>
<keyword evidence="1" id="KW-0472">Membrane</keyword>
<dbReference type="InParanoid" id="G3Q0M8"/>
<protein>
    <submittedName>
        <fullName evidence="2">Uncharacterized protein</fullName>
    </submittedName>
</protein>
<dbReference type="Bgee" id="ENSGACG00000017726">
    <property type="expression patterns" value="Expressed in intestinal epithelial cell and 13 other cell types or tissues"/>
</dbReference>
<keyword evidence="1" id="KW-0812">Transmembrane</keyword>
<dbReference type="AlphaFoldDB" id="G3Q0M8"/>
<evidence type="ECO:0000313" key="2">
    <source>
        <dbReference type="Ensembl" id="ENSGACP00000023423.1"/>
    </source>
</evidence>
<reference evidence="2" key="2">
    <citation type="submission" date="2024-04" db="UniProtKB">
        <authorList>
            <consortium name="Ensembl"/>
        </authorList>
    </citation>
    <scope>IDENTIFICATION</scope>
</reference>
<accession>G3Q0M8</accession>
<organism evidence="2">
    <name type="scientific">Gasterosteus aculeatus</name>
    <name type="common">Three-spined stickleback</name>
    <dbReference type="NCBI Taxonomy" id="69293"/>
    <lineage>
        <taxon>Eukaryota</taxon>
        <taxon>Metazoa</taxon>
        <taxon>Chordata</taxon>
        <taxon>Craniata</taxon>
        <taxon>Vertebrata</taxon>
        <taxon>Euteleostomi</taxon>
        <taxon>Actinopterygii</taxon>
        <taxon>Neopterygii</taxon>
        <taxon>Teleostei</taxon>
        <taxon>Neoteleostei</taxon>
        <taxon>Acanthomorphata</taxon>
        <taxon>Eupercaria</taxon>
        <taxon>Perciformes</taxon>
        <taxon>Cottioidei</taxon>
        <taxon>Gasterosteales</taxon>
        <taxon>Gasterosteidae</taxon>
        <taxon>Gasterosteus</taxon>
    </lineage>
</organism>
<reference evidence="2" key="1">
    <citation type="submission" date="2006-01" db="EMBL/GenBank/DDBJ databases">
        <authorList>
            <person name="Lindblad-Toh K."/>
            <person name="Mauceli E."/>
            <person name="Grabherr M."/>
            <person name="Chang J.L."/>
            <person name="Lander E.S."/>
        </authorList>
    </citation>
    <scope>NUCLEOTIDE SEQUENCE [LARGE SCALE GENOMIC DNA]</scope>
</reference>
<name>G3Q0M8_GASAC</name>
<feature type="transmembrane region" description="Helical" evidence="1">
    <location>
        <begin position="12"/>
        <end position="35"/>
    </location>
</feature>
<feature type="transmembrane region" description="Helical" evidence="1">
    <location>
        <begin position="66"/>
        <end position="87"/>
    </location>
</feature>
<sequence>MYELTRTHTHPTLFLCSTFRLFVILSILIPSSLFLNLIRVPLQQLFVHMKASCHISFLNFTIHDHYSASCVAWICVCLCVLHVHALLPCKR</sequence>
<keyword evidence="1" id="KW-1133">Transmembrane helix</keyword>
<dbReference type="Ensembl" id="ENSGACT00000023469.1">
    <property type="protein sequence ID" value="ENSGACP00000023423.1"/>
    <property type="gene ID" value="ENSGACG00000017726.1"/>
</dbReference>